<dbReference type="GO" id="GO:0008270">
    <property type="term" value="F:zinc ion binding"/>
    <property type="evidence" value="ECO:0007669"/>
    <property type="project" value="UniProtKB-KW"/>
</dbReference>
<keyword evidence="1" id="KW-0863">Zinc-finger</keyword>
<keyword evidence="1" id="KW-0479">Metal-binding</keyword>
<dbReference type="Proteomes" id="UP000187203">
    <property type="component" value="Unassembled WGS sequence"/>
</dbReference>
<accession>A0A1R3KEC1</accession>
<dbReference type="STRING" id="93759.A0A1R3KEC1"/>
<evidence type="ECO:0000256" key="2">
    <source>
        <dbReference type="ARBA" id="ARBA00022833"/>
    </source>
</evidence>
<name>A0A1R3KEC1_9ROSI</name>
<dbReference type="EMBL" id="AWUE01014019">
    <property type="protein sequence ID" value="OMP05378.1"/>
    <property type="molecule type" value="Genomic_DNA"/>
</dbReference>
<dbReference type="PANTHER" id="PTHR48428">
    <property type="entry name" value="PLANT-SPECIFIC TFIIB-RELATED PROTEIN PTF2"/>
    <property type="match status" value="1"/>
</dbReference>
<dbReference type="InterPro" id="IPR036915">
    <property type="entry name" value="Cyclin-like_sf"/>
</dbReference>
<dbReference type="InterPro" id="IPR054078">
    <property type="entry name" value="BRF2-like_C"/>
</dbReference>
<reference evidence="5" key="1">
    <citation type="submission" date="2013-09" db="EMBL/GenBank/DDBJ databases">
        <title>Corchorus olitorius genome sequencing.</title>
        <authorList>
            <person name="Alam M."/>
            <person name="Haque M.S."/>
            <person name="Islam M.S."/>
            <person name="Emdad E.M."/>
            <person name="Islam M.M."/>
            <person name="Ahmed B."/>
            <person name="Halim A."/>
            <person name="Hossen Q.M.M."/>
            <person name="Hossain M.Z."/>
            <person name="Ahmed R."/>
            <person name="Khan M.M."/>
            <person name="Islam R."/>
            <person name="Rashid M.M."/>
            <person name="Khan S.A."/>
            <person name="Rahman M.S."/>
            <person name="Alam M."/>
            <person name="Yahiya A.S."/>
            <person name="Khan M.S."/>
            <person name="Azam M.S."/>
            <person name="Haque T."/>
            <person name="Lashkar M.Z.H."/>
            <person name="Akhand A.I."/>
            <person name="Morshed G."/>
            <person name="Roy S."/>
            <person name="Uddin K.S."/>
            <person name="Rabeya T."/>
            <person name="Hossain A.S."/>
            <person name="Chowdhury A."/>
            <person name="Snigdha A.R."/>
            <person name="Mortoza M.S."/>
            <person name="Matin S.A."/>
            <person name="Hoque S.M.E."/>
            <person name="Islam M.K."/>
            <person name="Roy D.K."/>
            <person name="Haider R."/>
            <person name="Moosa M.M."/>
            <person name="Elias S.M."/>
            <person name="Hasan A.M."/>
            <person name="Jahan S."/>
            <person name="Shafiuddin M."/>
            <person name="Mahmood N."/>
            <person name="Shommy N.S."/>
        </authorList>
    </citation>
    <scope>NUCLEOTIDE SEQUENCE [LARGE SCALE GENOMIC DNA]</scope>
    <source>
        <strain evidence="5">cv. O-4</strain>
    </source>
</reference>
<organism evidence="4 5">
    <name type="scientific">Corchorus olitorius</name>
    <dbReference type="NCBI Taxonomy" id="93759"/>
    <lineage>
        <taxon>Eukaryota</taxon>
        <taxon>Viridiplantae</taxon>
        <taxon>Streptophyta</taxon>
        <taxon>Embryophyta</taxon>
        <taxon>Tracheophyta</taxon>
        <taxon>Spermatophyta</taxon>
        <taxon>Magnoliopsida</taxon>
        <taxon>eudicotyledons</taxon>
        <taxon>Gunneridae</taxon>
        <taxon>Pentapetalae</taxon>
        <taxon>rosids</taxon>
        <taxon>malvids</taxon>
        <taxon>Malvales</taxon>
        <taxon>Malvaceae</taxon>
        <taxon>Grewioideae</taxon>
        <taxon>Apeibeae</taxon>
        <taxon>Corchorus</taxon>
    </lineage>
</organism>
<evidence type="ECO:0000313" key="5">
    <source>
        <dbReference type="Proteomes" id="UP000187203"/>
    </source>
</evidence>
<evidence type="ECO:0000313" key="4">
    <source>
        <dbReference type="EMBL" id="OMP05378.1"/>
    </source>
</evidence>
<dbReference type="Gene3D" id="1.10.472.10">
    <property type="entry name" value="Cyclin-like"/>
    <property type="match status" value="1"/>
</dbReference>
<protein>
    <submittedName>
        <fullName evidence="4">Transcription factor TFIIB</fullName>
    </submittedName>
</protein>
<feature type="domain" description="BRF2-like C-terminal" evidence="3">
    <location>
        <begin position="176"/>
        <end position="282"/>
    </location>
</feature>
<dbReference type="InterPro" id="IPR053340">
    <property type="entry name" value="PTF2"/>
</dbReference>
<dbReference type="OrthoDB" id="511529at2759"/>
<dbReference type="PANTHER" id="PTHR48428:SF1">
    <property type="entry name" value="PLANT-SPECIFIC TFIIB-RELATED PROTEIN PTF2"/>
    <property type="match status" value="1"/>
</dbReference>
<keyword evidence="5" id="KW-1185">Reference proteome</keyword>
<keyword evidence="2" id="KW-0862">Zinc</keyword>
<gene>
    <name evidence="4" type="ORF">COLO4_08893</name>
</gene>
<dbReference type="SUPFAM" id="SSF47954">
    <property type="entry name" value="Cyclin-like"/>
    <property type="match status" value="1"/>
</dbReference>
<evidence type="ECO:0000259" key="3">
    <source>
        <dbReference type="Pfam" id="PF21886"/>
    </source>
</evidence>
<dbReference type="AlphaFoldDB" id="A0A1R3KEC1"/>
<sequence length="527" mass="59289">MVCKCGSRSTSRDSVTGSLYCSNCCTILDSVILDAQLGGLNGPTGTYVQIGYSGTGSYSYKDKKIFQAKSLIHEYTLSLNITDSESKITSLISQITEGEFGLGDWFHVLIGASCYIVMRRDNRFFLPAEEVADVIKCDVYELGRMIARVVKFLNLNLPELSIAGLFERQLNNSMMRLENVDWEKKERMMKQGIFLVNCAVKWFLTTGRRPLPLVAAVMALVAELNGVEGFKIEDIAKDLHAVVATCKLRYKELLEALVKVAQVLPWGKDVTVKNVVKYAPFVIRYMEMKSMEEPGGGERGESIDLDDVVSECLRKVEVYGNVEDYIEGDSQYFEGQGDRSGFPRVLNDNDIDNLKLSHESLSLIYTKFSNEVDEDRLKGQGGKVGRRKNRAIELLDYQDWWSGKSELSKKLLLKQILEKEIGLDMMPPSFIAGCVAKERRRERINAAKVRINKIMYPSSTGSEGSDNHCSSEVVGAGKKRKRRKVCEIDWEDFLIETLLLHGVKEEDIEKGHYKALLGLHVFNSGVN</sequence>
<proteinExistence type="predicted"/>
<dbReference type="Pfam" id="PF21886">
    <property type="entry name" value="BRF2-like_C_cyclin_rpt"/>
    <property type="match status" value="1"/>
</dbReference>
<evidence type="ECO:0000256" key="1">
    <source>
        <dbReference type="ARBA" id="ARBA00022771"/>
    </source>
</evidence>
<comment type="caution">
    <text evidence="4">The sequence shown here is derived from an EMBL/GenBank/DDBJ whole genome shotgun (WGS) entry which is preliminary data.</text>
</comment>